<feature type="transmembrane region" description="Helical" evidence="1">
    <location>
        <begin position="376"/>
        <end position="394"/>
    </location>
</feature>
<evidence type="ECO:0000256" key="1">
    <source>
        <dbReference type="SAM" id="Phobius"/>
    </source>
</evidence>
<feature type="domain" description="Acyltransferase 3" evidence="2">
    <location>
        <begin position="20"/>
        <end position="431"/>
    </location>
</feature>
<feature type="transmembrane region" description="Helical" evidence="1">
    <location>
        <begin position="333"/>
        <end position="356"/>
    </location>
</feature>
<dbReference type="InterPro" id="IPR052728">
    <property type="entry name" value="O2_lipid_transport_reg"/>
</dbReference>
<keyword evidence="1" id="KW-0812">Transmembrane</keyword>
<dbReference type="PANTHER" id="PTHR11161:SF0">
    <property type="entry name" value="O-ACYLTRANSFERASE LIKE PROTEIN"/>
    <property type="match status" value="1"/>
</dbReference>
<name>B3G4R9_ADIVA</name>
<feature type="transmembrane region" description="Helical" evidence="1">
    <location>
        <begin position="107"/>
        <end position="123"/>
    </location>
</feature>
<dbReference type="GO" id="GO:0016747">
    <property type="term" value="F:acyltransferase activity, transferring groups other than amino-acyl groups"/>
    <property type="evidence" value="ECO:0007669"/>
    <property type="project" value="InterPro"/>
</dbReference>
<reference evidence="3" key="1">
    <citation type="journal article" date="2008" name="Science">
        <title>Massive horizontal gene transfer in bdelloid rotifers.</title>
        <authorList>
            <person name="Gladyshev E.A."/>
            <person name="Meselson M.S."/>
            <person name="Arkhipova I.R."/>
        </authorList>
    </citation>
    <scope>NUCLEOTIDE SEQUENCE</scope>
</reference>
<feature type="transmembrane region" description="Helical" evidence="1">
    <location>
        <begin position="308"/>
        <end position="327"/>
    </location>
</feature>
<dbReference type="AlphaFoldDB" id="B3G4R9"/>
<feature type="transmembrane region" description="Helical" evidence="1">
    <location>
        <begin position="63"/>
        <end position="86"/>
    </location>
</feature>
<feature type="transmembrane region" description="Helical" evidence="1">
    <location>
        <begin position="196"/>
        <end position="216"/>
    </location>
</feature>
<dbReference type="Pfam" id="PF01757">
    <property type="entry name" value="Acyl_transf_3"/>
    <property type="match status" value="1"/>
</dbReference>
<evidence type="ECO:0000313" key="3">
    <source>
        <dbReference type="EMBL" id="ACD54817.1"/>
    </source>
</evidence>
<keyword evidence="1" id="KW-0472">Membrane</keyword>
<proteinExistence type="predicted"/>
<feature type="transmembrane region" description="Helical" evidence="1">
    <location>
        <begin position="173"/>
        <end position="190"/>
    </location>
</feature>
<keyword evidence="1" id="KW-1133">Transmembrane helix</keyword>
<dbReference type="InterPro" id="IPR002656">
    <property type="entry name" value="Acyl_transf_3_dom"/>
</dbReference>
<protein>
    <recommendedName>
        <fullName evidence="2">Acyltransferase 3 domain-containing protein</fullName>
    </recommendedName>
</protein>
<accession>B3G4R9</accession>
<feature type="transmembrane region" description="Helical" evidence="1">
    <location>
        <begin position="143"/>
        <end position="161"/>
    </location>
</feature>
<dbReference type="EMBL" id="EU643495">
    <property type="protein sequence ID" value="ACD54817.1"/>
    <property type="molecule type" value="Genomic_DNA"/>
</dbReference>
<organism evidence="3">
    <name type="scientific">Adineta vaga</name>
    <name type="common">Rotifer</name>
    <name type="synonym">Callidina vaga</name>
    <dbReference type="NCBI Taxonomy" id="104782"/>
    <lineage>
        <taxon>Eukaryota</taxon>
        <taxon>Metazoa</taxon>
        <taxon>Spiralia</taxon>
        <taxon>Gnathifera</taxon>
        <taxon>Rotifera</taxon>
        <taxon>Eurotatoria</taxon>
        <taxon>Bdelloidea</taxon>
        <taxon>Adinetida</taxon>
        <taxon>Adinetidae</taxon>
        <taxon>Adineta</taxon>
    </lineage>
</organism>
<feature type="transmembrane region" description="Helical" evidence="1">
    <location>
        <begin position="414"/>
        <end position="438"/>
    </location>
</feature>
<dbReference type="PANTHER" id="PTHR11161">
    <property type="entry name" value="O-ACYLTRANSFERASE"/>
    <property type="match status" value="1"/>
</dbReference>
<feature type="transmembrane region" description="Helical" evidence="1">
    <location>
        <begin position="27"/>
        <end position="51"/>
    </location>
</feature>
<sequence length="457" mass="54310">MSVFQPKEDFKSLFKPNLFSSIDGLRALASLSIIYVHICQLFVLFIPMYPAKEWFNYFYSNSFLFSMIFVNSLEIFFVISGFLLTYSILTNKNNNENNFFVFILKRLLRYYPGLILMFLYMYLFGDLELSYLKNFKSTVSNYLVHLLFIVNYVGFDSSWFYSLRNNWSNCVDFHVYIMLTFILRLLWIKYKLTLKQIMKILICLLVLSVIICYYSFDSSIEIMKIGTRSHPFYQTNYKQSKALFDFYNLTFPINKSEFIDHYKLSNLVKFYAPTHVRYGSFISGSILATKLLINKEENFINENRIKKYFYWILSLFLFIIISLRPNMNQSDPPIILICSIRQLISIAIAYILYTTLVDKKSIYYNKYLNTILSSKVFIPISKLSYLVYLIHLRLITDLINNEPLRRTKKYHIDIASPICFPFILIISQIIAVCWYCLVEQPFIRLTNRLLIISKKNK</sequence>
<evidence type="ECO:0000259" key="2">
    <source>
        <dbReference type="Pfam" id="PF01757"/>
    </source>
</evidence>